<dbReference type="Pfam" id="PF24914">
    <property type="entry name" value="ACR10_N"/>
    <property type="match status" value="1"/>
</dbReference>
<evidence type="ECO:0000313" key="7">
    <source>
        <dbReference type="RefSeq" id="XP_022143988.1"/>
    </source>
</evidence>
<feature type="domain" description="ACT" evidence="3">
    <location>
        <begin position="11"/>
        <end position="86"/>
    </location>
</feature>
<dbReference type="Pfam" id="PF24931">
    <property type="entry name" value="ACT_ACR9_3rd"/>
    <property type="match status" value="1"/>
</dbReference>
<feature type="domain" description="ACT" evidence="4">
    <location>
        <begin position="334"/>
        <end position="412"/>
    </location>
</feature>
<dbReference type="InterPro" id="IPR045865">
    <property type="entry name" value="ACT-like_dom_sf"/>
</dbReference>
<dbReference type="PANTHER" id="PTHR31096">
    <property type="entry name" value="ACT DOMAIN-CONTAINING PROTEIN ACR4-RELATED"/>
    <property type="match status" value="1"/>
</dbReference>
<protein>
    <recommendedName>
        <fullName evidence="2">ACT domain-containing protein ACR</fullName>
    </recommendedName>
    <alternativeName>
        <fullName evidence="2">Protein ACT DOMAIN REPEATS</fullName>
    </alternativeName>
</protein>
<dbReference type="SUPFAM" id="SSF55021">
    <property type="entry name" value="ACT-like"/>
    <property type="match status" value="2"/>
</dbReference>
<proteinExistence type="predicted"/>
<dbReference type="GO" id="GO:0016597">
    <property type="term" value="F:amino acid binding"/>
    <property type="evidence" value="ECO:0007669"/>
    <property type="project" value="UniProtKB-UniRule"/>
</dbReference>
<evidence type="ECO:0000259" key="3">
    <source>
        <dbReference type="Pfam" id="PF24914"/>
    </source>
</evidence>
<dbReference type="InterPro" id="IPR056816">
    <property type="entry name" value="ACR2/9/10_N"/>
</dbReference>
<name>A0A6J1CS27_MOMCH</name>
<evidence type="ECO:0000313" key="5">
    <source>
        <dbReference type="Proteomes" id="UP000504603"/>
    </source>
</evidence>
<dbReference type="RefSeq" id="XP_022143987.1">
    <property type="nucleotide sequence ID" value="XM_022288295.1"/>
</dbReference>
<dbReference type="Pfam" id="PF24926">
    <property type="entry name" value="ACT_ACR9_C"/>
    <property type="match status" value="1"/>
</dbReference>
<keyword evidence="1 2" id="KW-0677">Repeat</keyword>
<dbReference type="GeneID" id="111013768"/>
<evidence type="ECO:0000313" key="6">
    <source>
        <dbReference type="RefSeq" id="XP_022143987.1"/>
    </source>
</evidence>
<evidence type="ECO:0000256" key="1">
    <source>
        <dbReference type="ARBA" id="ARBA00022737"/>
    </source>
</evidence>
<gene>
    <name evidence="6 7" type="primary">LOC111013768</name>
</gene>
<dbReference type="AlphaFoldDB" id="A0A6J1CS27"/>
<dbReference type="InterPro" id="IPR040217">
    <property type="entry name" value="ACR1-12"/>
</dbReference>
<evidence type="ECO:0000256" key="2">
    <source>
        <dbReference type="RuleBase" id="RU369043"/>
    </source>
</evidence>
<sequence>MGMLQDDVVLIRQSESEGEPSVITVNCPDQIGLGCDLCRIILFYGLNIVRGDISTDGKWCYIVFWVTGNSKTRWASLKKRLVEACPSCYLASGIAYNNSDLQPPKPPDVFLLKFCSYDRKGLQHDVTWVLCELEFTIKKVKVSTTPDGKVMDLFFITDTRELLHTTKRQRDMYDQLKLVFGEEIISFGIEMLGPEVTTCLQRSSFLPSVFTEDIFDMEFQNHNKLSSGSLTSNGVSISLDNSLSPAHTLVQIVCQYQKGLLYDIMRTLKDYNIQLSYGRFTTKQGRNCEVDLFIVQADGKKIIDPSKQNAFSNRLQMELFRPLSVAVVSRGPDTELLVANPVELSGEGRPLVFFDITLALKLLDSGIFLAEIGRYVIQDREWEVYRVLLDEGENSSVPRNKIEERVWKALMGWE</sequence>
<reference evidence="6 7" key="1">
    <citation type="submission" date="2025-04" db="UniProtKB">
        <authorList>
            <consortium name="RefSeq"/>
        </authorList>
    </citation>
    <scope>IDENTIFICATION</scope>
    <source>
        <strain evidence="6 7">OHB3-1</strain>
    </source>
</reference>
<comment type="function">
    <text evidence="2">Binds amino acids.</text>
</comment>
<dbReference type="KEGG" id="mcha:111013768"/>
<evidence type="ECO:0000259" key="4">
    <source>
        <dbReference type="Pfam" id="PF24926"/>
    </source>
</evidence>
<dbReference type="Proteomes" id="UP000504603">
    <property type="component" value="Unplaced"/>
</dbReference>
<dbReference type="OrthoDB" id="2019824at2759"/>
<keyword evidence="5" id="KW-1185">Reference proteome</keyword>
<accession>A0A6J1CS27</accession>
<dbReference type="InterPro" id="IPR056805">
    <property type="entry name" value="ACT_ACR9/10_C"/>
</dbReference>
<dbReference type="PANTHER" id="PTHR31096:SF23">
    <property type="entry name" value="ACT DOMAIN-CONTAINING PROTEIN ACR10"/>
    <property type="match status" value="1"/>
</dbReference>
<dbReference type="RefSeq" id="XP_022143988.1">
    <property type="nucleotide sequence ID" value="XM_022288296.1"/>
</dbReference>
<organism evidence="5 7">
    <name type="scientific">Momordica charantia</name>
    <name type="common">Bitter gourd</name>
    <name type="synonym">Balsam pear</name>
    <dbReference type="NCBI Taxonomy" id="3673"/>
    <lineage>
        <taxon>Eukaryota</taxon>
        <taxon>Viridiplantae</taxon>
        <taxon>Streptophyta</taxon>
        <taxon>Embryophyta</taxon>
        <taxon>Tracheophyta</taxon>
        <taxon>Spermatophyta</taxon>
        <taxon>Magnoliopsida</taxon>
        <taxon>eudicotyledons</taxon>
        <taxon>Gunneridae</taxon>
        <taxon>Pentapetalae</taxon>
        <taxon>rosids</taxon>
        <taxon>fabids</taxon>
        <taxon>Cucurbitales</taxon>
        <taxon>Cucurbitaceae</taxon>
        <taxon>Momordiceae</taxon>
        <taxon>Momordica</taxon>
    </lineage>
</organism>